<organism evidence="4 5">
    <name type="scientific">Crassostrea virginica</name>
    <name type="common">Eastern oyster</name>
    <dbReference type="NCBI Taxonomy" id="6565"/>
    <lineage>
        <taxon>Eukaryota</taxon>
        <taxon>Metazoa</taxon>
        <taxon>Spiralia</taxon>
        <taxon>Lophotrochozoa</taxon>
        <taxon>Mollusca</taxon>
        <taxon>Bivalvia</taxon>
        <taxon>Autobranchia</taxon>
        <taxon>Pteriomorphia</taxon>
        <taxon>Ostreida</taxon>
        <taxon>Ostreoidea</taxon>
        <taxon>Ostreidae</taxon>
        <taxon>Crassostrea</taxon>
    </lineage>
</organism>
<feature type="transmembrane region" description="Helical" evidence="2">
    <location>
        <begin position="178"/>
        <end position="199"/>
    </location>
</feature>
<dbReference type="KEGG" id="cvn:111112531"/>
<dbReference type="GO" id="GO:0005044">
    <property type="term" value="F:scavenger receptor activity"/>
    <property type="evidence" value="ECO:0007669"/>
    <property type="project" value="InterPro"/>
</dbReference>
<dbReference type="InterPro" id="IPR042635">
    <property type="entry name" value="MEGF10/SREC1/2-like"/>
</dbReference>
<keyword evidence="1" id="KW-0245">EGF-like domain</keyword>
<dbReference type="GeneID" id="111112531"/>
<dbReference type="RefSeq" id="XP_022305767.1">
    <property type="nucleotide sequence ID" value="XM_022450059.1"/>
</dbReference>
<dbReference type="Proteomes" id="UP000694844">
    <property type="component" value="Chromosome 9"/>
</dbReference>
<evidence type="ECO:0000313" key="5">
    <source>
        <dbReference type="RefSeq" id="XP_022305767.1"/>
    </source>
</evidence>
<dbReference type="OrthoDB" id="27819at2759"/>
<accession>A0A8B8BR03</accession>
<protein>
    <submittedName>
        <fullName evidence="5">Scavenger receptor class F member 1-like</fullName>
    </submittedName>
</protein>
<keyword evidence="2" id="KW-0472">Membrane</keyword>
<dbReference type="PANTHER" id="PTHR24043:SF8">
    <property type="entry name" value="EGF-LIKE DOMAIN-CONTAINING PROTEIN"/>
    <property type="match status" value="1"/>
</dbReference>
<evidence type="ECO:0000256" key="1">
    <source>
        <dbReference type="ARBA" id="ARBA00022536"/>
    </source>
</evidence>
<evidence type="ECO:0000313" key="4">
    <source>
        <dbReference type="Proteomes" id="UP000694844"/>
    </source>
</evidence>
<sequence>MPVTCIVRCDGGRYGPSCSECQECSSCDIVTGACDCNANCKDNVCHNTTGKCLHGCNAGYWGLSCKNKCPENCDRTNCTGETGICSRCISGYWGGICSDICPRYCTGNSCDQINGHCTDSCISGRHGLTCNETCSSRCLGSLCEPKTGNCSTGCIDNWKGTRCDVPFIQNPDSNDTTFIYIAIAIICVLIIAVATGLFLRHRFKPLESQGKQEMTELPTVSDFQPPAGNPETVHDTTLYQELRHSTYASLYE</sequence>
<proteinExistence type="predicted"/>
<gene>
    <name evidence="5" type="primary">LOC111112531</name>
</gene>
<dbReference type="PANTHER" id="PTHR24043">
    <property type="entry name" value="SCAVENGER RECEPTOR CLASS F"/>
    <property type="match status" value="1"/>
</dbReference>
<dbReference type="InterPro" id="IPR001368">
    <property type="entry name" value="TNFR/NGFR_Cys_rich_reg"/>
</dbReference>
<keyword evidence="4" id="KW-1185">Reference proteome</keyword>
<keyword evidence="2" id="KW-1133">Transmembrane helix</keyword>
<evidence type="ECO:0000256" key="2">
    <source>
        <dbReference type="SAM" id="Phobius"/>
    </source>
</evidence>
<reference evidence="5" key="1">
    <citation type="submission" date="2025-08" db="UniProtKB">
        <authorList>
            <consortium name="RefSeq"/>
        </authorList>
    </citation>
    <scope>IDENTIFICATION</scope>
    <source>
        <tissue evidence="5">Whole sample</tissue>
    </source>
</reference>
<dbReference type="AlphaFoldDB" id="A0A8B8BR03"/>
<name>A0A8B8BR03_CRAVI</name>
<dbReference type="PROSITE" id="PS00652">
    <property type="entry name" value="TNFR_NGFR_1"/>
    <property type="match status" value="1"/>
</dbReference>
<feature type="domain" description="TNFR-Cys" evidence="3">
    <location>
        <begin position="9"/>
        <end position="45"/>
    </location>
</feature>
<evidence type="ECO:0000259" key="3">
    <source>
        <dbReference type="PROSITE" id="PS00652"/>
    </source>
</evidence>
<keyword evidence="2" id="KW-0812">Transmembrane</keyword>